<protein>
    <submittedName>
        <fullName evidence="1">Uncharacterized protein</fullName>
    </submittedName>
</protein>
<dbReference type="Proteomes" id="UP000003188">
    <property type="component" value="Unassembled WGS sequence"/>
</dbReference>
<proteinExistence type="predicted"/>
<accession>B1V542</accession>
<comment type="caution">
    <text evidence="1">The sequence shown here is derived from an EMBL/GenBank/DDBJ whole genome shotgun (WGS) entry which is preliminary data.</text>
</comment>
<evidence type="ECO:0000313" key="1">
    <source>
        <dbReference type="EMBL" id="EDT71063.1"/>
    </source>
</evidence>
<reference evidence="1 2" key="1">
    <citation type="submission" date="2008-03" db="EMBL/GenBank/DDBJ databases">
        <authorList>
            <person name="Paulsen I."/>
            <person name="Sebastian Y."/>
        </authorList>
    </citation>
    <scope>NUCLEOTIDE SEQUENCE [LARGE SCALE GENOMIC DNA]</scope>
    <source>
        <strain evidence="2">D str. JGS1721</strain>
    </source>
</reference>
<gene>
    <name evidence="1" type="ORF">CJD_1608</name>
</gene>
<evidence type="ECO:0000313" key="2">
    <source>
        <dbReference type="Proteomes" id="UP000003188"/>
    </source>
</evidence>
<dbReference type="AlphaFoldDB" id="B1V542"/>
<name>B1V542_CLOPF</name>
<dbReference type="EMBL" id="ABOO01000030">
    <property type="protein sequence ID" value="EDT71063.1"/>
    <property type="molecule type" value="Genomic_DNA"/>
</dbReference>
<sequence length="40" mass="4726">MGVFILSIIILNKLWIDNNWINKVKKLIIDMNKKVGKKNE</sequence>
<organism evidence="1 2">
    <name type="scientific">Clostridium perfringens D str. JGS1721</name>
    <dbReference type="NCBI Taxonomy" id="488537"/>
    <lineage>
        <taxon>Bacteria</taxon>
        <taxon>Bacillati</taxon>
        <taxon>Bacillota</taxon>
        <taxon>Clostridia</taxon>
        <taxon>Eubacteriales</taxon>
        <taxon>Clostridiaceae</taxon>
        <taxon>Clostridium</taxon>
    </lineage>
</organism>